<dbReference type="SMART" id="SM00835">
    <property type="entry name" value="Cupin_1"/>
    <property type="match status" value="2"/>
</dbReference>
<keyword evidence="4" id="KW-1015">Disulfide bond</keyword>
<comment type="function">
    <text evidence="1 4">Seed storage protein.</text>
</comment>
<evidence type="ECO:0000313" key="6">
    <source>
        <dbReference type="EMBL" id="KAG8058602.1"/>
    </source>
</evidence>
<comment type="similarity">
    <text evidence="4">Belongs to the 11S seed storage protein (globulins) family.</text>
</comment>
<keyword evidence="4" id="KW-0758">Storage protein</keyword>
<sequence length="620" mass="69882">MAATKSLVCLYVCVLLCHGSMAQQLFSQQGVDAWRSARHGGSRGCRFDRLQAYQAMRNVRSEAGVTEYFDETSDQFRCAGVSVIRRVVDPQGLVVPRFSNTPGLAYMIQGKGYAGLSFPGCPATHQQQFQPFDQTQSSQGQNFRDEHQKIHQLRQGDITALPAGVAHWFYNSGDTPVVIIYVYDVNNNANQLEPRHKEFLLAGNSQSQSERHMFMFEQSTVQHSGKNVFNGFNAELLSESLGISREAARRLQSQNDQRGEIIRVKRGLQLLKPSSSQQQQQEQEQGQYQQVQYRGQGQYNGLEENMCSVKARANIDNPNRADYYNPRAGRITHLNSQKLQILNLVQMSATRVNLYQNALISPFWNMNAHSVDYMIQGSARVQVVNNQGRTVFDGVLHQGQLLIIPQNYVVIKKAEHNGCQYISFKTSPNAMVSQVAGKNSVLRALPIDVIANAYRVSRDEAHRLKNNRGDEIGAFAPRFSQSQTSQQSYQFIAEAEEALSGMPVDIYKSTKFKQDNLVRANMHECELGRGVFIDFRNGHYDYESRASPRPAPWRAGFTGLLALRRHRQRIPCLEGRSPSSQEQLRDEIGAFAPRFSQSQTSQQSYQFIAEAEEALSLSGM</sequence>
<evidence type="ECO:0000259" key="5">
    <source>
        <dbReference type="SMART" id="SM00835"/>
    </source>
</evidence>
<evidence type="ECO:0000256" key="4">
    <source>
        <dbReference type="RuleBase" id="RU003681"/>
    </source>
</evidence>
<protein>
    <recommendedName>
        <fullName evidence="5">Cupin type-1 domain-containing protein</fullName>
    </recommendedName>
</protein>
<accession>A0A8J5RXA5</accession>
<evidence type="ECO:0000256" key="3">
    <source>
        <dbReference type="ARBA" id="ARBA00022729"/>
    </source>
</evidence>
<evidence type="ECO:0000313" key="7">
    <source>
        <dbReference type="Proteomes" id="UP000729402"/>
    </source>
</evidence>
<dbReference type="FunFam" id="2.60.120.10:FF:000073">
    <property type="entry name" value="Glycinin G1"/>
    <property type="match status" value="1"/>
</dbReference>
<dbReference type="InterPro" id="IPR006044">
    <property type="entry name" value="11S_seedstore_pln"/>
</dbReference>
<dbReference type="InterPro" id="IPR006045">
    <property type="entry name" value="Cupin_1"/>
</dbReference>
<feature type="chain" id="PRO_5035488940" description="Cupin type-1 domain-containing protein" evidence="4">
    <location>
        <begin position="23"/>
        <end position="620"/>
    </location>
</feature>
<gene>
    <name evidence="6" type="ORF">GUJ93_ZPchr0002g24274</name>
</gene>
<dbReference type="GO" id="GO:0048316">
    <property type="term" value="P:seed development"/>
    <property type="evidence" value="ECO:0007669"/>
    <property type="project" value="UniProtKB-ARBA"/>
</dbReference>
<reference evidence="6" key="1">
    <citation type="journal article" date="2021" name="bioRxiv">
        <title>Whole Genome Assembly and Annotation of Northern Wild Rice, Zizania palustris L., Supports a Whole Genome Duplication in the Zizania Genus.</title>
        <authorList>
            <person name="Haas M."/>
            <person name="Kono T."/>
            <person name="Macchietto M."/>
            <person name="Millas R."/>
            <person name="McGilp L."/>
            <person name="Shao M."/>
            <person name="Duquette J."/>
            <person name="Hirsch C.N."/>
            <person name="Kimball J."/>
        </authorList>
    </citation>
    <scope>NUCLEOTIDE SEQUENCE</scope>
    <source>
        <tissue evidence="6">Fresh leaf tissue</tissue>
    </source>
</reference>
<evidence type="ECO:0000256" key="2">
    <source>
        <dbReference type="ARBA" id="ARBA00011818"/>
    </source>
</evidence>
<dbReference type="PROSITE" id="PS00305">
    <property type="entry name" value="11S_SEED_STORAGE"/>
    <property type="match status" value="1"/>
</dbReference>
<organism evidence="6 7">
    <name type="scientific">Zizania palustris</name>
    <name type="common">Northern wild rice</name>
    <dbReference type="NCBI Taxonomy" id="103762"/>
    <lineage>
        <taxon>Eukaryota</taxon>
        <taxon>Viridiplantae</taxon>
        <taxon>Streptophyta</taxon>
        <taxon>Embryophyta</taxon>
        <taxon>Tracheophyta</taxon>
        <taxon>Spermatophyta</taxon>
        <taxon>Magnoliopsida</taxon>
        <taxon>Liliopsida</taxon>
        <taxon>Poales</taxon>
        <taxon>Poaceae</taxon>
        <taxon>BOP clade</taxon>
        <taxon>Oryzoideae</taxon>
        <taxon>Oryzeae</taxon>
        <taxon>Zizaniinae</taxon>
        <taxon>Zizania</taxon>
    </lineage>
</organism>
<feature type="signal peptide" evidence="4">
    <location>
        <begin position="1"/>
        <end position="22"/>
    </location>
</feature>
<dbReference type="InterPro" id="IPR022379">
    <property type="entry name" value="11S_seedstore_CS"/>
</dbReference>
<keyword evidence="4" id="KW-0708">Seed storage protein</keyword>
<dbReference type="PANTHER" id="PTHR31189:SF35">
    <property type="entry name" value="12S SEED STORAGE PROTEIN CRB"/>
    <property type="match status" value="1"/>
</dbReference>
<comment type="subunit">
    <text evidence="2 4">Hexamer; each subunit is composed of an acidic and a basic chain derived from a single precursor and linked by a disulfide bond.</text>
</comment>
<name>A0A8J5RXA5_ZIZPA</name>
<dbReference type="CDD" id="cd02242">
    <property type="entry name" value="cupin_11S_legumin_N"/>
    <property type="match status" value="1"/>
</dbReference>
<keyword evidence="7" id="KW-1185">Reference proteome</keyword>
<dbReference type="EMBL" id="JAAALK010000287">
    <property type="protein sequence ID" value="KAG8058602.1"/>
    <property type="molecule type" value="Genomic_DNA"/>
</dbReference>
<dbReference type="AlphaFoldDB" id="A0A8J5RXA5"/>
<proteinExistence type="inferred from homology"/>
<reference evidence="6" key="2">
    <citation type="submission" date="2021-02" db="EMBL/GenBank/DDBJ databases">
        <authorList>
            <person name="Kimball J.A."/>
            <person name="Haas M.W."/>
            <person name="Macchietto M."/>
            <person name="Kono T."/>
            <person name="Duquette J."/>
            <person name="Shao M."/>
        </authorList>
    </citation>
    <scope>NUCLEOTIDE SEQUENCE</scope>
    <source>
        <tissue evidence="6">Fresh leaf tissue</tissue>
    </source>
</reference>
<dbReference type="GO" id="GO:0045735">
    <property type="term" value="F:nutrient reservoir activity"/>
    <property type="evidence" value="ECO:0007669"/>
    <property type="project" value="UniProtKB-KW"/>
</dbReference>
<feature type="domain" description="Cupin type-1" evidence="5">
    <location>
        <begin position="313"/>
        <end position="462"/>
    </location>
</feature>
<dbReference type="PRINTS" id="PR00439">
    <property type="entry name" value="11SGLOBULIN"/>
</dbReference>
<dbReference type="PANTHER" id="PTHR31189">
    <property type="entry name" value="OS03G0336100 PROTEIN-RELATED"/>
    <property type="match status" value="1"/>
</dbReference>
<dbReference type="InterPro" id="IPR050253">
    <property type="entry name" value="Seed_Storage-Functional"/>
</dbReference>
<dbReference type="CDD" id="cd02243">
    <property type="entry name" value="cupin_11S_legumin_C"/>
    <property type="match status" value="1"/>
</dbReference>
<feature type="domain" description="Cupin type-1" evidence="5">
    <location>
        <begin position="50"/>
        <end position="249"/>
    </location>
</feature>
<dbReference type="OrthoDB" id="2016041at2759"/>
<comment type="caution">
    <text evidence="6">The sequence shown here is derived from an EMBL/GenBank/DDBJ whole genome shotgun (WGS) entry which is preliminary data.</text>
</comment>
<evidence type="ECO:0000256" key="1">
    <source>
        <dbReference type="ARBA" id="ARBA00003839"/>
    </source>
</evidence>
<dbReference type="Proteomes" id="UP000729402">
    <property type="component" value="Unassembled WGS sequence"/>
</dbReference>
<keyword evidence="3 4" id="KW-0732">Signal</keyword>
<dbReference type="Pfam" id="PF00190">
    <property type="entry name" value="Cupin_1"/>
    <property type="match status" value="2"/>
</dbReference>